<dbReference type="STRING" id="6832.A0A553PGC8"/>
<dbReference type="PANTHER" id="PTHR37984:SF9">
    <property type="entry name" value="INTEGRASE CATALYTIC DOMAIN-CONTAINING PROTEIN"/>
    <property type="match status" value="1"/>
</dbReference>
<dbReference type="GO" id="GO:0006508">
    <property type="term" value="P:proteolysis"/>
    <property type="evidence" value="ECO:0007669"/>
    <property type="project" value="InterPro"/>
</dbReference>
<evidence type="ECO:0000313" key="5">
    <source>
        <dbReference type="Proteomes" id="UP000318571"/>
    </source>
</evidence>
<sequence>SSNTQKRENTPSTCSNCGISHGSGCCPAASKECSYCHRNGHFANLCRKRLRECKSSYNSGRASAIIAGTDLDFDVIAVPVTIRSSTKQTHSSRAIGNCKTIWAIPDTGADVTIITKDDAAKLDISPQPSSKKIRSAGGDPIHILGSANVTIARGQLQCNAEIFVGGCDRNYMSISVCKSLRFVPEEFPSVIASATSKTENKCALTSALIREFVDVFGNDSELTPMKGNKTIQLNDSPPQHSNPTFRSLARPPPVLDSEADIRDFDDWTSLYSIFSKIAGLCEQSRDQQLSTLWTFFSPEMLGIVRDVLDIPEDTGHSVDHILMIIRRHLRARRSVNVDWHDLLSSRQLAGEKITSFVARLKRQSRYVGEISPDSLVKACLIRGLRDDQLRSKVLSTSPARDLNETIEFLQGLESAESDANTLQGNINASIAGLKDQKPNNKRNPKHSKPWQTQNRSSNTQKRENTPSTCSNCGISHGSGCCPAASKECSYCHRNGHFANLCRKRLRECKSSYNSGRASAIIAGTDLDFDVIAVPVTIRSSTKQTHSSRAIGNCKTIWAIPDTGADVTIITKDDAAKLDISPQPSSKKIRSAGGDPIHILGSANVTIARGQLQCNAEIFVGGCDRNYLSISICKSLRFVPEEFPSVIASATSKTENKCALTSALIREFVDVFGNDSELTPMKGN</sequence>
<proteinExistence type="predicted"/>
<dbReference type="InterPro" id="IPR001995">
    <property type="entry name" value="Peptidase_A2_cat"/>
</dbReference>
<name>A0A553PGC8_TIGCA</name>
<dbReference type="GO" id="GO:0003676">
    <property type="term" value="F:nucleic acid binding"/>
    <property type="evidence" value="ECO:0007669"/>
    <property type="project" value="InterPro"/>
</dbReference>
<accession>A0A553PGC8</accession>
<dbReference type="EMBL" id="VCGU01000004">
    <property type="protein sequence ID" value="TRY76732.1"/>
    <property type="molecule type" value="Genomic_DNA"/>
</dbReference>
<feature type="region of interest" description="Disordered" evidence="2">
    <location>
        <begin position="431"/>
        <end position="468"/>
    </location>
</feature>
<feature type="non-terminal residue" evidence="4">
    <location>
        <position position="1"/>
    </location>
</feature>
<dbReference type="Pfam" id="PF13650">
    <property type="entry name" value="Asp_protease_2"/>
    <property type="match status" value="2"/>
</dbReference>
<feature type="domain" description="Peptidase A2" evidence="3">
    <location>
        <begin position="101"/>
        <end position="138"/>
    </location>
</feature>
<dbReference type="PROSITE" id="PS50175">
    <property type="entry name" value="ASP_PROT_RETROV"/>
    <property type="match status" value="2"/>
</dbReference>
<dbReference type="SUPFAM" id="SSF50630">
    <property type="entry name" value="Acid proteases"/>
    <property type="match status" value="2"/>
</dbReference>
<dbReference type="PANTHER" id="PTHR37984">
    <property type="entry name" value="PROTEIN CBG26694"/>
    <property type="match status" value="1"/>
</dbReference>
<dbReference type="GO" id="GO:0004190">
    <property type="term" value="F:aspartic-type endopeptidase activity"/>
    <property type="evidence" value="ECO:0007669"/>
    <property type="project" value="InterPro"/>
</dbReference>
<dbReference type="InterPro" id="IPR021109">
    <property type="entry name" value="Peptidase_aspartic_dom_sf"/>
</dbReference>
<feature type="compositionally biased region" description="Polar residues" evidence="2">
    <location>
        <begin position="449"/>
        <end position="468"/>
    </location>
</feature>
<dbReference type="OMA" id="RECKSSY"/>
<dbReference type="CDD" id="cd00303">
    <property type="entry name" value="retropepsin_like"/>
    <property type="match status" value="2"/>
</dbReference>
<feature type="compositionally biased region" description="Polar residues" evidence="2">
    <location>
        <begin position="230"/>
        <end position="245"/>
    </location>
</feature>
<organism evidence="4 5">
    <name type="scientific">Tigriopus californicus</name>
    <name type="common">Marine copepod</name>
    <dbReference type="NCBI Taxonomy" id="6832"/>
    <lineage>
        <taxon>Eukaryota</taxon>
        <taxon>Metazoa</taxon>
        <taxon>Ecdysozoa</taxon>
        <taxon>Arthropoda</taxon>
        <taxon>Crustacea</taxon>
        <taxon>Multicrustacea</taxon>
        <taxon>Hexanauplia</taxon>
        <taxon>Copepoda</taxon>
        <taxon>Harpacticoida</taxon>
        <taxon>Harpacticidae</taxon>
        <taxon>Tigriopus</taxon>
    </lineage>
</organism>
<feature type="compositionally biased region" description="Basic residues" evidence="2">
    <location>
        <begin position="439"/>
        <end position="448"/>
    </location>
</feature>
<dbReference type="GO" id="GO:0008270">
    <property type="term" value="F:zinc ion binding"/>
    <property type="evidence" value="ECO:0007669"/>
    <property type="project" value="InterPro"/>
</dbReference>
<dbReference type="Proteomes" id="UP000318571">
    <property type="component" value="Chromosome 5"/>
</dbReference>
<reference evidence="4 5" key="1">
    <citation type="journal article" date="2018" name="Nat. Ecol. Evol.">
        <title>Genomic signatures of mitonuclear coevolution across populations of Tigriopus californicus.</title>
        <authorList>
            <person name="Barreto F.S."/>
            <person name="Watson E.T."/>
            <person name="Lima T.G."/>
            <person name="Willett C.S."/>
            <person name="Edmands S."/>
            <person name="Li W."/>
            <person name="Burton R.S."/>
        </authorList>
    </citation>
    <scope>NUCLEOTIDE SEQUENCE [LARGE SCALE GENOMIC DNA]</scope>
    <source>
        <strain evidence="4 5">San Diego</strain>
    </source>
</reference>
<evidence type="ECO:0000256" key="2">
    <source>
        <dbReference type="SAM" id="MobiDB-lite"/>
    </source>
</evidence>
<evidence type="ECO:0000259" key="3">
    <source>
        <dbReference type="PROSITE" id="PS50175"/>
    </source>
</evidence>
<dbReference type="InterPro" id="IPR050951">
    <property type="entry name" value="Retrovirus_Pol_polyprotein"/>
</dbReference>
<keyword evidence="5" id="KW-1185">Reference proteome</keyword>
<feature type="region of interest" description="Disordered" evidence="2">
    <location>
        <begin position="230"/>
        <end position="249"/>
    </location>
</feature>
<feature type="domain" description="Peptidase A2" evidence="3">
    <location>
        <begin position="556"/>
        <end position="593"/>
    </location>
</feature>
<evidence type="ECO:0000256" key="1">
    <source>
        <dbReference type="ARBA" id="ARBA00022801"/>
    </source>
</evidence>
<comment type="caution">
    <text evidence="4">The sequence shown here is derived from an EMBL/GenBank/DDBJ whole genome shotgun (WGS) entry which is preliminary data.</text>
</comment>
<evidence type="ECO:0000313" key="4">
    <source>
        <dbReference type="EMBL" id="TRY76732.1"/>
    </source>
</evidence>
<dbReference type="Gene3D" id="2.40.70.10">
    <property type="entry name" value="Acid Proteases"/>
    <property type="match status" value="2"/>
</dbReference>
<feature type="non-terminal residue" evidence="4">
    <location>
        <position position="683"/>
    </location>
</feature>
<dbReference type="SMART" id="SM00343">
    <property type="entry name" value="ZnF_C2HC"/>
    <property type="match status" value="2"/>
</dbReference>
<dbReference type="AlphaFoldDB" id="A0A553PGC8"/>
<gene>
    <name evidence="4" type="ORF">TCAL_11873</name>
</gene>
<protein>
    <recommendedName>
        <fullName evidence="3">Peptidase A2 domain-containing protein</fullName>
    </recommendedName>
</protein>
<dbReference type="InterPro" id="IPR001878">
    <property type="entry name" value="Znf_CCHC"/>
</dbReference>
<keyword evidence="1" id="KW-0378">Hydrolase</keyword>